<reference evidence="1 2" key="1">
    <citation type="submission" date="2015-11" db="EMBL/GenBank/DDBJ databases">
        <title>Whole-Genome Sequence of Candidatus Oderbacter manganicum from the National Park Lower Oder Valley, Germany.</title>
        <authorList>
            <person name="Braun B."/>
            <person name="Liere K."/>
            <person name="Szewzyk U."/>
        </authorList>
    </citation>
    <scope>NUCLEOTIDE SEQUENCE [LARGE SCALE GENOMIC DNA]</scope>
    <source>
        <strain evidence="1 2">OTSz_A_272</strain>
    </source>
</reference>
<name>A0A1B1ADN0_9PROT</name>
<evidence type="ECO:0000313" key="2">
    <source>
        <dbReference type="Proteomes" id="UP000092498"/>
    </source>
</evidence>
<dbReference type="Proteomes" id="UP000092498">
    <property type="component" value="Chromosome"/>
</dbReference>
<sequence>MQAQATIGAEVDYAIEAAWVPHNYDPRQDELTFAYLPRQAQRAIPFLDPRFIKRSDESPGIKIAQLPEHKIRKTAGPLHFIFHTGFCCSTLLTRALDIPGVSMGLKEPAVLASFAEYWSNSRRSVGAFEALSVALDLLSRPLAPGETQVVKPSTSVNHIIPQILHARQDCKAILLYSSLDTFLRAIARRGVEGRVYARQMYRQFAPVNPLETGYSDDDAMLFSDLQIAAQAWLMQISFLEQITKRFGIGRVRVLDAETFLSDPGGALTQVGAFFDLALTLDRAQQVAASSIFREHAKELGRSFDAIAHKTQHEEAGAAHREELMMAKDWARALAIRCDAPLKLSESIFS</sequence>
<dbReference type="InterPro" id="IPR027417">
    <property type="entry name" value="P-loop_NTPase"/>
</dbReference>
<dbReference type="AlphaFoldDB" id="A0A1B1ADN0"/>
<dbReference type="EMBL" id="CP013244">
    <property type="protein sequence ID" value="ANP44663.1"/>
    <property type="molecule type" value="Genomic_DNA"/>
</dbReference>
<dbReference type="Gene3D" id="3.40.50.300">
    <property type="entry name" value="P-loop containing nucleotide triphosphate hydrolases"/>
    <property type="match status" value="1"/>
</dbReference>
<dbReference type="RefSeq" id="WP_066767101.1">
    <property type="nucleotide sequence ID" value="NZ_CP013244.1"/>
</dbReference>
<dbReference type="SUPFAM" id="SSF52540">
    <property type="entry name" value="P-loop containing nucleoside triphosphate hydrolases"/>
    <property type="match status" value="1"/>
</dbReference>
<dbReference type="OrthoDB" id="3397773at2"/>
<keyword evidence="2" id="KW-1185">Reference proteome</keyword>
<evidence type="ECO:0000313" key="1">
    <source>
        <dbReference type="EMBL" id="ANP44663.1"/>
    </source>
</evidence>
<gene>
    <name evidence="1" type="ORF">ATE48_01370</name>
</gene>
<dbReference type="InParanoid" id="A0A1B1ADN0"/>
<organism evidence="1 2">
    <name type="scientific">Candidatus Viadribacter manganicus</name>
    <dbReference type="NCBI Taxonomy" id="1759059"/>
    <lineage>
        <taxon>Bacteria</taxon>
        <taxon>Pseudomonadati</taxon>
        <taxon>Pseudomonadota</taxon>
        <taxon>Alphaproteobacteria</taxon>
        <taxon>Hyphomonadales</taxon>
        <taxon>Hyphomonadaceae</taxon>
        <taxon>Candidatus Viadribacter</taxon>
    </lineage>
</organism>
<protein>
    <recommendedName>
        <fullName evidence="3">Sulfotransferase domain-containing protein</fullName>
    </recommendedName>
</protein>
<proteinExistence type="predicted"/>
<evidence type="ECO:0008006" key="3">
    <source>
        <dbReference type="Google" id="ProtNLM"/>
    </source>
</evidence>
<accession>A0A1B1ADN0</accession>
<dbReference type="KEGG" id="cbot:ATE48_01370"/>